<evidence type="ECO:0000313" key="11">
    <source>
        <dbReference type="Proteomes" id="UP001597343"/>
    </source>
</evidence>
<evidence type="ECO:0000256" key="1">
    <source>
        <dbReference type="ARBA" id="ARBA00004651"/>
    </source>
</evidence>
<evidence type="ECO:0000259" key="9">
    <source>
        <dbReference type="PROSITE" id="PS50929"/>
    </source>
</evidence>
<evidence type="ECO:0000256" key="2">
    <source>
        <dbReference type="ARBA" id="ARBA00022692"/>
    </source>
</evidence>
<dbReference type="InterPro" id="IPR003439">
    <property type="entry name" value="ABC_transporter-like_ATP-bd"/>
</dbReference>
<dbReference type="Gene3D" id="3.40.50.300">
    <property type="entry name" value="P-loop containing nucleotide triphosphate hydrolases"/>
    <property type="match status" value="1"/>
</dbReference>
<feature type="transmembrane region" description="Helical" evidence="7">
    <location>
        <begin position="127"/>
        <end position="152"/>
    </location>
</feature>
<feature type="domain" description="ABC transmembrane type-1" evidence="9">
    <location>
        <begin position="19"/>
        <end position="301"/>
    </location>
</feature>
<evidence type="ECO:0000256" key="3">
    <source>
        <dbReference type="ARBA" id="ARBA00022741"/>
    </source>
</evidence>
<dbReference type="PANTHER" id="PTHR24221">
    <property type="entry name" value="ATP-BINDING CASSETTE SUB-FAMILY B"/>
    <property type="match status" value="1"/>
</dbReference>
<keyword evidence="3" id="KW-0547">Nucleotide-binding</keyword>
<dbReference type="InterPro" id="IPR036640">
    <property type="entry name" value="ABC1_TM_sf"/>
</dbReference>
<organism evidence="10 11">
    <name type="scientific">Tumebacillus lipolyticus</name>
    <dbReference type="NCBI Taxonomy" id="1280370"/>
    <lineage>
        <taxon>Bacteria</taxon>
        <taxon>Bacillati</taxon>
        <taxon>Bacillota</taxon>
        <taxon>Bacilli</taxon>
        <taxon>Bacillales</taxon>
        <taxon>Alicyclobacillaceae</taxon>
        <taxon>Tumebacillus</taxon>
    </lineage>
</organism>
<keyword evidence="11" id="KW-1185">Reference proteome</keyword>
<feature type="domain" description="ABC transporter" evidence="8">
    <location>
        <begin position="350"/>
        <end position="577"/>
    </location>
</feature>
<feature type="transmembrane region" description="Helical" evidence="7">
    <location>
        <begin position="158"/>
        <end position="177"/>
    </location>
</feature>
<dbReference type="Proteomes" id="UP001597343">
    <property type="component" value="Unassembled WGS sequence"/>
</dbReference>
<dbReference type="InterPro" id="IPR003593">
    <property type="entry name" value="AAA+_ATPase"/>
</dbReference>
<dbReference type="CDD" id="cd07346">
    <property type="entry name" value="ABC_6TM_exporters"/>
    <property type="match status" value="1"/>
</dbReference>
<dbReference type="PROSITE" id="PS50929">
    <property type="entry name" value="ABC_TM1F"/>
    <property type="match status" value="1"/>
</dbReference>
<dbReference type="RefSeq" id="WP_386045424.1">
    <property type="nucleotide sequence ID" value="NZ_JBHUIO010000005.1"/>
</dbReference>
<keyword evidence="6 7" id="KW-0472">Membrane</keyword>
<sequence length="581" mass="63234">MAIWTMVGKLVRFRLGWYLLDVLLWTGIFGLPLLTGWVVKVLFDSISGGAAVTASSWGLITVLVMTLLLRAGTLVVGFYVDFTMLSSVGALLRRNLIKRLLQKPGAHALPKTSGDALMRLRDDVEEIAGFASWTADLVYKPLLFIGALVVLFLIDSTMTLLVCVPLLALIGATRLVNLKVERYRQARQEAAGRVAGFAAESFESVSAIKVAGAEERATARFERLNEERAKAAVKERLFADLLGSMFENTVGIGTGIILLVAARSMSTGSFSVGDLALFIFYLDWLGHMTHFFGRMIARTKQAEVSMHRLEELHGAGADQLVAPGAIYLDGTLPPAVEAVRRTDADRLEVLDAVGLTFRYPSSGRGVEGVNLKLARGSVTVVTGRVGAGKTTLVRALLGLLPRTGEVRWNGVPVAEIAPPRAAYTAQVPQLFGGTLQDNLLLGRPAEAAELDEAVRAAVLEREIMAMERGLQTEIGTRGVKLSGGQVQRVAAARMFVRQAELLVFDDLSSALDVETESRLWERLFARRDVTCLIVSHRPAVLRRADKIILLSEGRVEAEGTLDELLASSEEMRQLWNEKSPG</sequence>
<keyword evidence="5 7" id="KW-1133">Transmembrane helix</keyword>
<evidence type="ECO:0000256" key="6">
    <source>
        <dbReference type="ARBA" id="ARBA00023136"/>
    </source>
</evidence>
<evidence type="ECO:0000256" key="5">
    <source>
        <dbReference type="ARBA" id="ARBA00022989"/>
    </source>
</evidence>
<keyword evidence="4 10" id="KW-0067">ATP-binding</keyword>
<evidence type="ECO:0000313" key="10">
    <source>
        <dbReference type="EMBL" id="MFD2169909.1"/>
    </source>
</evidence>
<protein>
    <submittedName>
        <fullName evidence="10">ABC transporter ATP-binding protein</fullName>
    </submittedName>
</protein>
<dbReference type="SUPFAM" id="SSF90123">
    <property type="entry name" value="ABC transporter transmembrane region"/>
    <property type="match status" value="1"/>
</dbReference>
<reference evidence="11" key="1">
    <citation type="journal article" date="2019" name="Int. J. Syst. Evol. Microbiol.">
        <title>The Global Catalogue of Microorganisms (GCM) 10K type strain sequencing project: providing services to taxonomists for standard genome sequencing and annotation.</title>
        <authorList>
            <consortium name="The Broad Institute Genomics Platform"/>
            <consortium name="The Broad Institute Genome Sequencing Center for Infectious Disease"/>
            <person name="Wu L."/>
            <person name="Ma J."/>
        </authorList>
    </citation>
    <scope>NUCLEOTIDE SEQUENCE [LARGE SCALE GENOMIC DNA]</scope>
    <source>
        <strain evidence="11">CGMCC 1.13574</strain>
    </source>
</reference>
<evidence type="ECO:0000256" key="7">
    <source>
        <dbReference type="SAM" id="Phobius"/>
    </source>
</evidence>
<gene>
    <name evidence="10" type="ORF">ACFSOY_07870</name>
</gene>
<dbReference type="PANTHER" id="PTHR24221:SF423">
    <property type="entry name" value="ABC TRANSPORTER"/>
    <property type="match status" value="1"/>
</dbReference>
<keyword evidence="2 7" id="KW-0812">Transmembrane</keyword>
<dbReference type="Pfam" id="PF00005">
    <property type="entry name" value="ABC_tran"/>
    <property type="match status" value="1"/>
</dbReference>
<comment type="caution">
    <text evidence="10">The sequence shown here is derived from an EMBL/GenBank/DDBJ whole genome shotgun (WGS) entry which is preliminary data.</text>
</comment>
<dbReference type="InterPro" id="IPR011527">
    <property type="entry name" value="ABC1_TM_dom"/>
</dbReference>
<name>A0ABW4ZW76_9BACL</name>
<dbReference type="SMART" id="SM00382">
    <property type="entry name" value="AAA"/>
    <property type="match status" value="1"/>
</dbReference>
<feature type="transmembrane region" description="Helical" evidence="7">
    <location>
        <begin position="237"/>
        <end position="262"/>
    </location>
</feature>
<feature type="transmembrane region" description="Helical" evidence="7">
    <location>
        <begin position="15"/>
        <end position="39"/>
    </location>
</feature>
<proteinExistence type="predicted"/>
<dbReference type="Gene3D" id="1.20.1560.10">
    <property type="entry name" value="ABC transporter type 1, transmembrane domain"/>
    <property type="match status" value="1"/>
</dbReference>
<dbReference type="GO" id="GO:0005524">
    <property type="term" value="F:ATP binding"/>
    <property type="evidence" value="ECO:0007669"/>
    <property type="project" value="UniProtKB-KW"/>
</dbReference>
<dbReference type="InterPro" id="IPR027417">
    <property type="entry name" value="P-loop_NTPase"/>
</dbReference>
<accession>A0ABW4ZW76</accession>
<dbReference type="PROSITE" id="PS50893">
    <property type="entry name" value="ABC_TRANSPORTER_2"/>
    <property type="match status" value="1"/>
</dbReference>
<feature type="transmembrane region" description="Helical" evidence="7">
    <location>
        <begin position="268"/>
        <end position="286"/>
    </location>
</feature>
<evidence type="ECO:0000256" key="4">
    <source>
        <dbReference type="ARBA" id="ARBA00022840"/>
    </source>
</evidence>
<dbReference type="SUPFAM" id="SSF52540">
    <property type="entry name" value="P-loop containing nucleoside triphosphate hydrolases"/>
    <property type="match status" value="1"/>
</dbReference>
<dbReference type="Pfam" id="PF00664">
    <property type="entry name" value="ABC_membrane"/>
    <property type="match status" value="1"/>
</dbReference>
<comment type="subcellular location">
    <subcellularLocation>
        <location evidence="1">Cell membrane</location>
        <topology evidence="1">Multi-pass membrane protein</topology>
    </subcellularLocation>
</comment>
<dbReference type="EMBL" id="JBHUIO010000005">
    <property type="protein sequence ID" value="MFD2169909.1"/>
    <property type="molecule type" value="Genomic_DNA"/>
</dbReference>
<dbReference type="InterPro" id="IPR039421">
    <property type="entry name" value="Type_1_exporter"/>
</dbReference>
<evidence type="ECO:0000259" key="8">
    <source>
        <dbReference type="PROSITE" id="PS50893"/>
    </source>
</evidence>